<name>A0A8K0WK54_9HYPO</name>
<protein>
    <submittedName>
        <fullName evidence="2">Uncharacterized protein</fullName>
    </submittedName>
</protein>
<evidence type="ECO:0000313" key="2">
    <source>
        <dbReference type="EMBL" id="KAH7302995.1"/>
    </source>
</evidence>
<gene>
    <name evidence="2" type="ORF">B0I35DRAFT_447497</name>
</gene>
<evidence type="ECO:0000313" key="3">
    <source>
        <dbReference type="Proteomes" id="UP000813444"/>
    </source>
</evidence>
<dbReference type="EMBL" id="JAGPNK010000043">
    <property type="protein sequence ID" value="KAH7302995.1"/>
    <property type="molecule type" value="Genomic_DNA"/>
</dbReference>
<dbReference type="AlphaFoldDB" id="A0A8K0WK54"/>
<evidence type="ECO:0000256" key="1">
    <source>
        <dbReference type="SAM" id="MobiDB-lite"/>
    </source>
</evidence>
<feature type="region of interest" description="Disordered" evidence="1">
    <location>
        <begin position="134"/>
        <end position="208"/>
    </location>
</feature>
<sequence length="274" mass="31358">MAGIEKTMKTISNEAQYFIENTLPSVRHVSLFDKMKELFPDRYPDVNPRTDDSSATRSKRSKARKLLVAVEDIGFEAFLLCCFSLSITTLGEIKSHHEFIEAFQGWLKANPIPQNLSEVAKQCRDNHYTLERTKKTDCQIPSRKRRHGDLESEVEQPLETQPRQPSISHDGGEVPSGNGDGRRFDDQWDLSDDEEDGDYAEEVNQPPVDAPFSGRVYSLKNMDVIRMLATAKEDLGIQLTIPDHRGVKPFIMFRCSERTAMRYLTKLDQMDQIM</sequence>
<accession>A0A8K0WK54</accession>
<feature type="compositionally biased region" description="Acidic residues" evidence="1">
    <location>
        <begin position="187"/>
        <end position="201"/>
    </location>
</feature>
<feature type="compositionally biased region" description="Polar residues" evidence="1">
    <location>
        <begin position="158"/>
        <end position="167"/>
    </location>
</feature>
<keyword evidence="3" id="KW-1185">Reference proteome</keyword>
<reference evidence="2" key="1">
    <citation type="journal article" date="2021" name="Nat. Commun.">
        <title>Genetic determinants of endophytism in the Arabidopsis root mycobiome.</title>
        <authorList>
            <person name="Mesny F."/>
            <person name="Miyauchi S."/>
            <person name="Thiergart T."/>
            <person name="Pickel B."/>
            <person name="Atanasova L."/>
            <person name="Karlsson M."/>
            <person name="Huettel B."/>
            <person name="Barry K.W."/>
            <person name="Haridas S."/>
            <person name="Chen C."/>
            <person name="Bauer D."/>
            <person name="Andreopoulos W."/>
            <person name="Pangilinan J."/>
            <person name="LaButti K."/>
            <person name="Riley R."/>
            <person name="Lipzen A."/>
            <person name="Clum A."/>
            <person name="Drula E."/>
            <person name="Henrissat B."/>
            <person name="Kohler A."/>
            <person name="Grigoriev I.V."/>
            <person name="Martin F.M."/>
            <person name="Hacquard S."/>
        </authorList>
    </citation>
    <scope>NUCLEOTIDE SEQUENCE</scope>
    <source>
        <strain evidence="2">MPI-CAGE-CH-0235</strain>
    </source>
</reference>
<comment type="caution">
    <text evidence="2">The sequence shown here is derived from an EMBL/GenBank/DDBJ whole genome shotgun (WGS) entry which is preliminary data.</text>
</comment>
<organism evidence="2 3">
    <name type="scientific">Stachybotrys elegans</name>
    <dbReference type="NCBI Taxonomy" id="80388"/>
    <lineage>
        <taxon>Eukaryota</taxon>
        <taxon>Fungi</taxon>
        <taxon>Dikarya</taxon>
        <taxon>Ascomycota</taxon>
        <taxon>Pezizomycotina</taxon>
        <taxon>Sordariomycetes</taxon>
        <taxon>Hypocreomycetidae</taxon>
        <taxon>Hypocreales</taxon>
        <taxon>Stachybotryaceae</taxon>
        <taxon>Stachybotrys</taxon>
    </lineage>
</organism>
<proteinExistence type="predicted"/>
<dbReference type="Proteomes" id="UP000813444">
    <property type="component" value="Unassembled WGS sequence"/>
</dbReference>